<evidence type="ECO:0000313" key="3">
    <source>
        <dbReference type="Proteomes" id="UP000250174"/>
    </source>
</evidence>
<gene>
    <name evidence="2" type="ORF">A3864_16340</name>
</gene>
<protein>
    <recommendedName>
        <fullName evidence="1">Phage head morphogenesis domain-containing protein</fullName>
    </recommendedName>
</protein>
<dbReference type="AlphaFoldDB" id="A0AAX1Q650"/>
<evidence type="ECO:0000259" key="1">
    <source>
        <dbReference type="Pfam" id="PF04233"/>
    </source>
</evidence>
<proteinExistence type="predicted"/>
<sequence length="266" mass="30359">MKYIKLMRSIGRMAKRVPPTRYPDAVAVAYYRSINQLITELGKATLAMFDEHIRKQIKLYEADSFRQDAPLDVIRTAIDMIKGLSLNIFNSNKVQSIAQGFMNSLNLFNTNNMQAQGKVKGIDPTQYEPWLESFMRTSVAENTSYITTIRDEYFPRIESIIYQGIKNGSGAKKIRDQLVERVGMTRKRAMFIAVDQTGSIMGQMTAKRHQQMGVSKFKWVTSQDERVRKTHSELSNKVFSYSDPPAVGLPGTDYRCRCVAIPVFDD</sequence>
<dbReference type="InterPro" id="IPR006528">
    <property type="entry name" value="Phage_head_morphogenesis_dom"/>
</dbReference>
<reference evidence="2 3" key="1">
    <citation type="submission" date="2016-03" db="EMBL/GenBank/DDBJ databases">
        <title>Comparison of Bacillus endophyticus and B. anthracis characteristics using whole genome sequence analysis and microbiological techniques.</title>
        <authorList>
            <person name="Lekota K.E."/>
            <person name="Mafofo J."/>
            <person name="Rees J."/>
            <person name="Muchadeyi F.C."/>
            <person name="Madoroba E."/>
            <person name="Van Heerden H."/>
        </authorList>
    </citation>
    <scope>NUCLEOTIDE SEQUENCE [LARGE SCALE GENOMIC DNA]</scope>
    <source>
        <strain evidence="2 3">3631_10C</strain>
    </source>
</reference>
<dbReference type="EMBL" id="LVYK01000037">
    <property type="protein sequence ID" value="RAS75234.1"/>
    <property type="molecule type" value="Genomic_DNA"/>
</dbReference>
<dbReference type="NCBIfam" id="TIGR01641">
    <property type="entry name" value="phageSPP1_gp7"/>
    <property type="match status" value="1"/>
</dbReference>
<accession>A0AAX1Q650</accession>
<name>A0AAX1Q650_9BACI</name>
<comment type="caution">
    <text evidence="2">The sequence shown here is derived from an EMBL/GenBank/DDBJ whole genome shotgun (WGS) entry which is preliminary data.</text>
</comment>
<dbReference type="Proteomes" id="UP000250174">
    <property type="component" value="Unassembled WGS sequence"/>
</dbReference>
<dbReference type="Pfam" id="PF04233">
    <property type="entry name" value="Phage_Mu_F"/>
    <property type="match status" value="1"/>
</dbReference>
<organism evidence="2 3">
    <name type="scientific">Priestia endophytica</name>
    <dbReference type="NCBI Taxonomy" id="135735"/>
    <lineage>
        <taxon>Bacteria</taxon>
        <taxon>Bacillati</taxon>
        <taxon>Bacillota</taxon>
        <taxon>Bacilli</taxon>
        <taxon>Bacillales</taxon>
        <taxon>Bacillaceae</taxon>
        <taxon>Priestia</taxon>
    </lineage>
</organism>
<evidence type="ECO:0000313" key="2">
    <source>
        <dbReference type="EMBL" id="RAS75234.1"/>
    </source>
</evidence>
<feature type="domain" description="Phage head morphogenesis" evidence="1">
    <location>
        <begin position="157"/>
        <end position="261"/>
    </location>
</feature>